<organism evidence="3 4">
    <name type="scientific">Siminovitchia acidinfaciens</name>
    <dbReference type="NCBI Taxonomy" id="2321395"/>
    <lineage>
        <taxon>Bacteria</taxon>
        <taxon>Bacillati</taxon>
        <taxon>Bacillota</taxon>
        <taxon>Bacilli</taxon>
        <taxon>Bacillales</taxon>
        <taxon>Bacillaceae</taxon>
        <taxon>Siminovitchia</taxon>
    </lineage>
</organism>
<comment type="caution">
    <text evidence="3">The sequence shown here is derived from an EMBL/GenBank/DDBJ whole genome shotgun (WGS) entry which is preliminary data.</text>
</comment>
<keyword evidence="3" id="KW-0012">Acyltransferase</keyword>
<gene>
    <name evidence="3" type="ORF">D4T97_014990</name>
</gene>
<dbReference type="PROSITE" id="PS01227">
    <property type="entry name" value="UPF0012"/>
    <property type="match status" value="1"/>
</dbReference>
<dbReference type="PANTHER" id="PTHR23088">
    <property type="entry name" value="NITRILASE-RELATED"/>
    <property type="match status" value="1"/>
</dbReference>
<evidence type="ECO:0000313" key="3">
    <source>
        <dbReference type="EMBL" id="RST72724.1"/>
    </source>
</evidence>
<dbReference type="InterPro" id="IPR036526">
    <property type="entry name" value="C-N_Hydrolase_sf"/>
</dbReference>
<dbReference type="InterPro" id="IPR003010">
    <property type="entry name" value="C-N_Hydrolase"/>
</dbReference>
<dbReference type="OrthoDB" id="9811121at2"/>
<comment type="similarity">
    <text evidence="1">Belongs to the carbon-nitrogen hydrolase superfamily. NIT1/NIT2 family.</text>
</comment>
<name>A0A429XWF3_9BACI</name>
<sequence length="294" mass="33707">MDLTVSAVQYYIREIIEEAEFVQQVEKVVSQAMKDNPHFIVFPEFFTTQLMCLLPKGTEYDLVRGLDRYTGLYIDLFRRLSISNKVHIIGGTHVVKDENGRWVNRCYMFYPDGNFVYQDKIHLTQFEKRMFQLDAGSQLNIFDTEWTKVALLTCYDIEFPELSRKVASEGAEIVFCPSWTEGMHGVHRVDHCARARAVENQLFVVKTATLSDLPKLENFSTEAGFAGIYSPCDPFFSEDGTIVRGENNKEMIVSGRLDLGALRRSREHSPAPLLNDVRDDIYSVQFSTCVKTPK</sequence>
<dbReference type="Pfam" id="PF00795">
    <property type="entry name" value="CN_hydrolase"/>
    <property type="match status" value="1"/>
</dbReference>
<dbReference type="Proteomes" id="UP000287156">
    <property type="component" value="Unassembled WGS sequence"/>
</dbReference>
<dbReference type="SUPFAM" id="SSF56317">
    <property type="entry name" value="Carbon-nitrogen hydrolase"/>
    <property type="match status" value="1"/>
</dbReference>
<dbReference type="PANTHER" id="PTHR23088:SF50">
    <property type="entry name" value="HYDROLASE YHCX"/>
    <property type="match status" value="1"/>
</dbReference>
<dbReference type="CDD" id="cd07574">
    <property type="entry name" value="nitrilase_Rim1_like"/>
    <property type="match status" value="1"/>
</dbReference>
<dbReference type="PROSITE" id="PS50263">
    <property type="entry name" value="CN_HYDROLASE"/>
    <property type="match status" value="1"/>
</dbReference>
<accession>A0A429XWF3</accession>
<protein>
    <submittedName>
        <fullName evidence="3">Acyltransferase</fullName>
    </submittedName>
</protein>
<dbReference type="GO" id="GO:0016746">
    <property type="term" value="F:acyltransferase activity"/>
    <property type="evidence" value="ECO:0007669"/>
    <property type="project" value="UniProtKB-KW"/>
</dbReference>
<evidence type="ECO:0000256" key="1">
    <source>
        <dbReference type="ARBA" id="ARBA00010613"/>
    </source>
</evidence>
<evidence type="ECO:0000313" key="4">
    <source>
        <dbReference type="Proteomes" id="UP000287156"/>
    </source>
</evidence>
<dbReference type="InterPro" id="IPR001110">
    <property type="entry name" value="UPF0012_CS"/>
</dbReference>
<dbReference type="EMBL" id="QYTV02000007">
    <property type="protein sequence ID" value="RST72724.1"/>
    <property type="molecule type" value="Genomic_DNA"/>
</dbReference>
<dbReference type="AlphaFoldDB" id="A0A429XWF3"/>
<dbReference type="Gene3D" id="3.60.110.10">
    <property type="entry name" value="Carbon-nitrogen hydrolase"/>
    <property type="match status" value="1"/>
</dbReference>
<proteinExistence type="inferred from homology"/>
<evidence type="ECO:0000259" key="2">
    <source>
        <dbReference type="PROSITE" id="PS50263"/>
    </source>
</evidence>
<reference evidence="3" key="1">
    <citation type="submission" date="2018-12" db="EMBL/GenBank/DDBJ databases">
        <authorList>
            <person name="Sun L."/>
            <person name="Chen Z."/>
        </authorList>
    </citation>
    <scope>NUCLEOTIDE SEQUENCE [LARGE SCALE GENOMIC DNA]</scope>
    <source>
        <strain evidence="3">3-2-2</strain>
    </source>
</reference>
<feature type="domain" description="CN hydrolase" evidence="2">
    <location>
        <begin position="3"/>
        <end position="259"/>
    </location>
</feature>
<keyword evidence="4" id="KW-1185">Reference proteome</keyword>
<dbReference type="RefSeq" id="WP_126051570.1">
    <property type="nucleotide sequence ID" value="NZ_QYTV02000007.1"/>
</dbReference>
<keyword evidence="3" id="KW-0808">Transferase</keyword>